<sequence length="693" mass="74973">MAGPGCERPVTNSFDGTVTGPVVQAGSVRSLHVHARRAIVTPAQLPLPPPVVAGRVRELAALDAYRASAGRLPLVILTGPAGTGKTTLALHWLHSVRAHYRDGQLYADLAAFDPAGPTPPDTVLHRFLTALGMPADDVPAAIEEREAAFRSLTAERAIAVLLDNAVSAAQVRPLLPATAEGVAVVTSRWRLAGLANQGHYVELGPLGTEESAGLLAELVGRARVEAEPQAARALSDSCGGLPLALAVVSARLRTRPHRSLQRETASLRRRFALLRLSSEELSLQAVFDASVVRLSPAAARLYRLGGLHPGGGFDADVLTDVSGAAPEEVDDGLEELLDANLLTEDEQGRFRFHDLVRAHALDRAEQDLPEPSRRDIVEWYLMMTVKADAVVHPHRWRLGPRYAANPLPRPVEDAGGWLDREQASIRSAVLEADRRGWSELVWQFCEALWGFFLHHRHYQDWIELQRLGIAAAEQCGNRLAEARLRSQLGFAYAKIGRFREAVAENELALRLGRAEKHDLTMATALSQLGRAARGSGDLLAALDYFRDAAGVQARIGVPRGVALCRRRAGEVLADLGRIEEAEVELTAAARGLATLDDPIQYARTLTALGALPARRGRPEEGLPLMVEALAMTREAGSPHYVAEVLFAFGELDIACARTESASEHLGEAQRIYESTADPRAELVAARLAEISRP</sequence>
<reference evidence="1 2" key="1">
    <citation type="submission" date="2019-06" db="EMBL/GenBank/DDBJ databases">
        <title>Amycolatopsis alkalitolerans sp. nov., isolated from Gastrodia elata Blume.</title>
        <authorList>
            <person name="Narsing Rao M.P."/>
            <person name="Li W.J."/>
        </authorList>
    </citation>
    <scope>NUCLEOTIDE SEQUENCE [LARGE SCALE GENOMIC DNA]</scope>
    <source>
        <strain evidence="1 2">SYSUP0005</strain>
    </source>
</reference>
<dbReference type="PANTHER" id="PTHR47691">
    <property type="entry name" value="REGULATOR-RELATED"/>
    <property type="match status" value="1"/>
</dbReference>
<keyword evidence="2" id="KW-1185">Reference proteome</keyword>
<dbReference type="SUPFAM" id="SSF52540">
    <property type="entry name" value="P-loop containing nucleoside triphosphate hydrolases"/>
    <property type="match status" value="1"/>
</dbReference>
<protein>
    <submittedName>
        <fullName evidence="1">Tetratricopeptide repeat protein</fullName>
    </submittedName>
</protein>
<dbReference type="PRINTS" id="PR00364">
    <property type="entry name" value="DISEASERSIST"/>
</dbReference>
<evidence type="ECO:0000313" key="1">
    <source>
        <dbReference type="EMBL" id="TNC22115.1"/>
    </source>
</evidence>
<gene>
    <name evidence="1" type="ORF">FG385_26570</name>
</gene>
<proteinExistence type="predicted"/>
<comment type="caution">
    <text evidence="1">The sequence shown here is derived from an EMBL/GenBank/DDBJ whole genome shotgun (WGS) entry which is preliminary data.</text>
</comment>
<dbReference type="InterPro" id="IPR027417">
    <property type="entry name" value="P-loop_NTPase"/>
</dbReference>
<dbReference type="EMBL" id="VDFW01000029">
    <property type="protein sequence ID" value="TNC22115.1"/>
    <property type="molecule type" value="Genomic_DNA"/>
</dbReference>
<dbReference type="AlphaFoldDB" id="A0A5C4LT03"/>
<dbReference type="SUPFAM" id="SSF48452">
    <property type="entry name" value="TPR-like"/>
    <property type="match status" value="1"/>
</dbReference>
<organism evidence="1 2">
    <name type="scientific">Amycolatopsis alkalitolerans</name>
    <dbReference type="NCBI Taxonomy" id="2547244"/>
    <lineage>
        <taxon>Bacteria</taxon>
        <taxon>Bacillati</taxon>
        <taxon>Actinomycetota</taxon>
        <taxon>Actinomycetes</taxon>
        <taxon>Pseudonocardiales</taxon>
        <taxon>Pseudonocardiaceae</taxon>
        <taxon>Amycolatopsis</taxon>
    </lineage>
</organism>
<evidence type="ECO:0000313" key="2">
    <source>
        <dbReference type="Proteomes" id="UP000305546"/>
    </source>
</evidence>
<dbReference type="Gene3D" id="1.10.8.430">
    <property type="entry name" value="Helical domain of apoptotic protease-activating factors"/>
    <property type="match status" value="1"/>
</dbReference>
<dbReference type="Gene3D" id="3.40.50.300">
    <property type="entry name" value="P-loop containing nucleotide triphosphate hydrolases"/>
    <property type="match status" value="1"/>
</dbReference>
<dbReference type="Proteomes" id="UP000305546">
    <property type="component" value="Unassembled WGS sequence"/>
</dbReference>
<dbReference type="Gene3D" id="1.25.40.10">
    <property type="entry name" value="Tetratricopeptide repeat domain"/>
    <property type="match status" value="1"/>
</dbReference>
<dbReference type="InterPro" id="IPR011990">
    <property type="entry name" value="TPR-like_helical_dom_sf"/>
</dbReference>
<dbReference type="InterPro" id="IPR042197">
    <property type="entry name" value="Apaf_helical"/>
</dbReference>
<accession>A0A5C4LT03</accession>
<dbReference type="GO" id="GO:0043531">
    <property type="term" value="F:ADP binding"/>
    <property type="evidence" value="ECO:0007669"/>
    <property type="project" value="InterPro"/>
</dbReference>
<name>A0A5C4LT03_9PSEU</name>
<dbReference type="PANTHER" id="PTHR47691:SF3">
    <property type="entry name" value="HTH-TYPE TRANSCRIPTIONAL REGULATOR RV0890C-RELATED"/>
    <property type="match status" value="1"/>
</dbReference>